<organism evidence="3 4">
    <name type="scientific">Saccharomyces cerevisiae (strain AWRI1631)</name>
    <name type="common">Baker's yeast</name>
    <dbReference type="NCBI Taxonomy" id="545124"/>
    <lineage>
        <taxon>Eukaryota</taxon>
        <taxon>Fungi</taxon>
        <taxon>Dikarya</taxon>
        <taxon>Ascomycota</taxon>
        <taxon>Saccharomycotina</taxon>
        <taxon>Saccharomycetes</taxon>
        <taxon>Saccharomycetales</taxon>
        <taxon>Saccharomycetaceae</taxon>
        <taxon>Saccharomyces</taxon>
    </lineage>
</organism>
<protein>
    <submittedName>
        <fullName evidence="3">Uncharacterized protein</fullName>
    </submittedName>
</protein>
<dbReference type="Proteomes" id="UP000008988">
    <property type="component" value="Unassembled WGS sequence"/>
</dbReference>
<feature type="signal peptide" evidence="2">
    <location>
        <begin position="1"/>
        <end position="22"/>
    </location>
</feature>
<comment type="caution">
    <text evidence="3">The sequence shown here is derived from an EMBL/GenBank/DDBJ whole genome shotgun (WGS) entry which is preliminary data.</text>
</comment>
<feature type="chain" id="PRO_5002836958" evidence="2">
    <location>
        <begin position="23"/>
        <end position="177"/>
    </location>
</feature>
<dbReference type="EMBL" id="ABSV01000640">
    <property type="protein sequence ID" value="EDZ72677.1"/>
    <property type="molecule type" value="Genomic_DNA"/>
</dbReference>
<accession>B5VHB8</accession>
<keyword evidence="1" id="KW-0472">Membrane</keyword>
<name>B5VHB8_YEAS6</name>
<keyword evidence="1" id="KW-1133">Transmembrane helix</keyword>
<dbReference type="OrthoDB" id="10402714at2759"/>
<proteinExistence type="predicted"/>
<dbReference type="AlphaFoldDB" id="B5VHB8"/>
<evidence type="ECO:0000256" key="1">
    <source>
        <dbReference type="SAM" id="Phobius"/>
    </source>
</evidence>
<keyword evidence="1" id="KW-0812">Transmembrane</keyword>
<keyword evidence="2" id="KW-0732">Signal</keyword>
<evidence type="ECO:0000256" key="2">
    <source>
        <dbReference type="SAM" id="SignalP"/>
    </source>
</evidence>
<sequence length="177" mass="19365">MCGVVVVIVALVPADPLLPAFACGCSCDAPVFIPFFNISSSIILICSTCVFLNRSYFSSRSFSISCISKPCRLSCPSFSVVLYSGNKFLTMVRISLMPSFLFPFATLLCLLKFVSSLISKLFCISLVNLTSDIRRLFPIMLIPPPFLTSSSFLLEIKVCISCNTTNSLTSLSIYAFL</sequence>
<feature type="transmembrane region" description="Helical" evidence="1">
    <location>
        <begin position="100"/>
        <end position="124"/>
    </location>
</feature>
<gene>
    <name evidence="3" type="ORF">AWRI1631_50530</name>
</gene>
<feature type="transmembrane region" description="Helical" evidence="1">
    <location>
        <begin position="32"/>
        <end position="52"/>
    </location>
</feature>
<evidence type="ECO:0000313" key="3">
    <source>
        <dbReference type="EMBL" id="EDZ72677.1"/>
    </source>
</evidence>
<evidence type="ECO:0000313" key="4">
    <source>
        <dbReference type="Proteomes" id="UP000008988"/>
    </source>
</evidence>
<reference evidence="3 4" key="1">
    <citation type="journal article" date="2008" name="FEMS Yeast Res.">
        <title>Comparative genome analysis of a Saccharomyces cerevisiae wine strain.</title>
        <authorList>
            <person name="Borneman A.R."/>
            <person name="Forgan A.H."/>
            <person name="Pretorius I.S."/>
            <person name="Chambers P.J."/>
        </authorList>
    </citation>
    <scope>NUCLEOTIDE SEQUENCE [LARGE SCALE GENOMIC DNA]</scope>
    <source>
        <strain evidence="3 4">AWRI1631</strain>
    </source>
</reference>